<accession>A0AAD7T752</accession>
<feature type="compositionally biased region" description="Basic and acidic residues" evidence="1">
    <location>
        <begin position="44"/>
        <end position="59"/>
    </location>
</feature>
<name>A0AAD7T752_9TELE</name>
<evidence type="ECO:0000313" key="2">
    <source>
        <dbReference type="EMBL" id="KAJ8415651.1"/>
    </source>
</evidence>
<dbReference type="Proteomes" id="UP001221898">
    <property type="component" value="Unassembled WGS sequence"/>
</dbReference>
<dbReference type="InterPro" id="IPR038791">
    <property type="entry name" value="Cfap97/Hemingway"/>
</dbReference>
<evidence type="ECO:0008006" key="4">
    <source>
        <dbReference type="Google" id="ProtNLM"/>
    </source>
</evidence>
<dbReference type="EMBL" id="JAINUG010000008">
    <property type="protein sequence ID" value="KAJ8415651.1"/>
    <property type="molecule type" value="Genomic_DNA"/>
</dbReference>
<dbReference type="AlphaFoldDB" id="A0AAD7T752"/>
<keyword evidence="3" id="KW-1185">Reference proteome</keyword>
<dbReference type="PANTHER" id="PTHR23035">
    <property type="entry name" value="CILIA- AND FLAGELLA-ASSOCIATED PROTEIN 97-RELATED"/>
    <property type="match status" value="1"/>
</dbReference>
<gene>
    <name evidence="2" type="ORF">AAFF_G00402080</name>
</gene>
<reference evidence="2" key="1">
    <citation type="journal article" date="2023" name="Science">
        <title>Genome structures resolve the early diversification of teleost fishes.</title>
        <authorList>
            <person name="Parey E."/>
            <person name="Louis A."/>
            <person name="Montfort J."/>
            <person name="Bouchez O."/>
            <person name="Roques C."/>
            <person name="Iampietro C."/>
            <person name="Lluch J."/>
            <person name="Castinel A."/>
            <person name="Donnadieu C."/>
            <person name="Desvignes T."/>
            <person name="Floi Bucao C."/>
            <person name="Jouanno E."/>
            <person name="Wen M."/>
            <person name="Mejri S."/>
            <person name="Dirks R."/>
            <person name="Jansen H."/>
            <person name="Henkel C."/>
            <person name="Chen W.J."/>
            <person name="Zahm M."/>
            <person name="Cabau C."/>
            <person name="Klopp C."/>
            <person name="Thompson A.W."/>
            <person name="Robinson-Rechavi M."/>
            <person name="Braasch I."/>
            <person name="Lecointre G."/>
            <person name="Bobe J."/>
            <person name="Postlethwait J.H."/>
            <person name="Berthelot C."/>
            <person name="Roest Crollius H."/>
            <person name="Guiguen Y."/>
        </authorList>
    </citation>
    <scope>NUCLEOTIDE SEQUENCE</scope>
    <source>
        <strain evidence="2">NC1722</strain>
    </source>
</reference>
<dbReference type="PANTHER" id="PTHR23035:SF1">
    <property type="entry name" value="CILIA- AND FLAGELLA-ASSOCIATED PROTEIN 97"/>
    <property type="match status" value="1"/>
</dbReference>
<evidence type="ECO:0000313" key="3">
    <source>
        <dbReference type="Proteomes" id="UP001221898"/>
    </source>
</evidence>
<comment type="caution">
    <text evidence="2">The sequence shown here is derived from an EMBL/GenBank/DDBJ whole genome shotgun (WGS) entry which is preliminary data.</text>
</comment>
<evidence type="ECO:0000256" key="1">
    <source>
        <dbReference type="SAM" id="MobiDB-lite"/>
    </source>
</evidence>
<organism evidence="2 3">
    <name type="scientific">Aldrovandia affinis</name>
    <dbReference type="NCBI Taxonomy" id="143900"/>
    <lineage>
        <taxon>Eukaryota</taxon>
        <taxon>Metazoa</taxon>
        <taxon>Chordata</taxon>
        <taxon>Craniata</taxon>
        <taxon>Vertebrata</taxon>
        <taxon>Euteleostomi</taxon>
        <taxon>Actinopterygii</taxon>
        <taxon>Neopterygii</taxon>
        <taxon>Teleostei</taxon>
        <taxon>Notacanthiformes</taxon>
        <taxon>Halosauridae</taxon>
        <taxon>Aldrovandia</taxon>
    </lineage>
</organism>
<dbReference type="GO" id="GO:0007283">
    <property type="term" value="P:spermatogenesis"/>
    <property type="evidence" value="ECO:0007669"/>
    <property type="project" value="TreeGrafter"/>
</dbReference>
<sequence length="168" mass="19237">MACCFSDPSVSSESTDPEAAEQTVMASVKEQEEEVQPLFDASEETSRTDDDDLNVKEEEPECKVIERLRRRPQPTTNYIRLYHSAVNRKREMDRIDRENQALLKRLDTMKPSRGMSRSEQLADYERQAPYRGLPAPAPSNVEGAPSADHFKLMLRVHHCRAKLTGFLQ</sequence>
<feature type="region of interest" description="Disordered" evidence="1">
    <location>
        <begin position="1"/>
        <end position="59"/>
    </location>
</feature>
<protein>
    <recommendedName>
        <fullName evidence="4">Cilia- and flagella-associated protein 97</fullName>
    </recommendedName>
</protein>
<proteinExistence type="predicted"/>